<dbReference type="SUPFAM" id="SSF47781">
    <property type="entry name" value="RuvA domain 2-like"/>
    <property type="match status" value="1"/>
</dbReference>
<dbReference type="Pfam" id="PF12836">
    <property type="entry name" value="HHH_3"/>
    <property type="match status" value="1"/>
</dbReference>
<dbReference type="GO" id="GO:0015628">
    <property type="term" value="P:protein secretion by the type II secretion system"/>
    <property type="evidence" value="ECO:0007669"/>
    <property type="project" value="TreeGrafter"/>
</dbReference>
<dbReference type="AlphaFoldDB" id="A0A2K8L217"/>
<dbReference type="GO" id="GO:0003677">
    <property type="term" value="F:DNA binding"/>
    <property type="evidence" value="ECO:0007669"/>
    <property type="project" value="InterPro"/>
</dbReference>
<dbReference type="Proteomes" id="UP000231701">
    <property type="component" value="Chromosome"/>
</dbReference>
<name>A0A2K8L217_MARES</name>
<feature type="chain" id="PRO_5014810610" evidence="1">
    <location>
        <begin position="24"/>
        <end position="98"/>
    </location>
</feature>
<accession>A0A2K8L217</accession>
<dbReference type="EMBL" id="CP018799">
    <property type="protein sequence ID" value="ATX80269.1"/>
    <property type="molecule type" value="Genomic_DNA"/>
</dbReference>
<feature type="domain" description="Helix-hairpin-helix DNA-binding motif class 1" evidence="2">
    <location>
        <begin position="65"/>
        <end position="84"/>
    </location>
</feature>
<dbReference type="Gene3D" id="1.10.150.280">
    <property type="entry name" value="AF1531-like domain"/>
    <property type="match status" value="1"/>
</dbReference>
<keyword evidence="1" id="KW-0732">Signal</keyword>
<protein>
    <submittedName>
        <fullName evidence="3">Competence protein ComEA</fullName>
    </submittedName>
</protein>
<reference evidence="3 4" key="1">
    <citation type="submission" date="2016-12" db="EMBL/GenBank/DDBJ databases">
        <title>Isolation and genomic insights into novel planktonic Zetaproteobacteria from stratified waters of the Chesapeake Bay.</title>
        <authorList>
            <person name="McAllister S.M."/>
            <person name="Kato S."/>
            <person name="Chan C.S."/>
            <person name="Chiu B.K."/>
            <person name="Field E.K."/>
        </authorList>
    </citation>
    <scope>NUCLEOTIDE SEQUENCE [LARGE SCALE GENOMIC DNA]</scope>
    <source>
        <strain evidence="3 4">CP-5</strain>
    </source>
</reference>
<dbReference type="KEGG" id="maes:Ga0123461_1857"/>
<dbReference type="InterPro" id="IPR003583">
    <property type="entry name" value="Hlx-hairpin-Hlx_DNA-bd_motif"/>
</dbReference>
<dbReference type="GO" id="GO:0015627">
    <property type="term" value="C:type II protein secretion system complex"/>
    <property type="evidence" value="ECO:0007669"/>
    <property type="project" value="TreeGrafter"/>
</dbReference>
<evidence type="ECO:0000313" key="4">
    <source>
        <dbReference type="Proteomes" id="UP000231701"/>
    </source>
</evidence>
<dbReference type="OrthoDB" id="5296317at2"/>
<dbReference type="NCBIfam" id="TIGR00426">
    <property type="entry name" value="competence protein ComEA helix-hairpin-helix repeat region"/>
    <property type="match status" value="1"/>
</dbReference>
<dbReference type="InterPro" id="IPR051675">
    <property type="entry name" value="Endo/Exo/Phosphatase_dom_1"/>
</dbReference>
<sequence>MQLKHLFESLLVAVFMLATPVHAGEAVNLNTATVEELQAVKRIGEKTAEAIVAYRNEHGAFAKVDDLLDVKGIGEKNLAKTKDSVEVGGHDDKEKASY</sequence>
<evidence type="ECO:0000313" key="3">
    <source>
        <dbReference type="EMBL" id="ATX80269.1"/>
    </source>
</evidence>
<gene>
    <name evidence="3" type="ORF">Ga0123461_1857</name>
</gene>
<keyword evidence="4" id="KW-1185">Reference proteome</keyword>
<dbReference type="GO" id="GO:0006281">
    <property type="term" value="P:DNA repair"/>
    <property type="evidence" value="ECO:0007669"/>
    <property type="project" value="InterPro"/>
</dbReference>
<dbReference type="SMART" id="SM00278">
    <property type="entry name" value="HhH1"/>
    <property type="match status" value="2"/>
</dbReference>
<feature type="domain" description="Helix-hairpin-helix DNA-binding motif class 1" evidence="2">
    <location>
        <begin position="35"/>
        <end position="54"/>
    </location>
</feature>
<evidence type="ECO:0000259" key="2">
    <source>
        <dbReference type="SMART" id="SM00278"/>
    </source>
</evidence>
<evidence type="ECO:0000256" key="1">
    <source>
        <dbReference type="SAM" id="SignalP"/>
    </source>
</evidence>
<feature type="signal peptide" evidence="1">
    <location>
        <begin position="1"/>
        <end position="23"/>
    </location>
</feature>
<dbReference type="PANTHER" id="PTHR21180:SF32">
    <property type="entry name" value="ENDONUCLEASE_EXONUCLEASE_PHOSPHATASE FAMILY DOMAIN-CONTAINING PROTEIN 1"/>
    <property type="match status" value="1"/>
</dbReference>
<dbReference type="PANTHER" id="PTHR21180">
    <property type="entry name" value="ENDONUCLEASE/EXONUCLEASE/PHOSPHATASE FAMILY DOMAIN-CONTAINING PROTEIN 1"/>
    <property type="match status" value="1"/>
</dbReference>
<organism evidence="3 4">
    <name type="scientific">Mariprofundus aestuarium</name>
    <dbReference type="NCBI Taxonomy" id="1921086"/>
    <lineage>
        <taxon>Bacteria</taxon>
        <taxon>Pseudomonadati</taxon>
        <taxon>Pseudomonadota</taxon>
        <taxon>Candidatius Mariprofundia</taxon>
        <taxon>Mariprofundales</taxon>
        <taxon>Mariprofundaceae</taxon>
        <taxon>Mariprofundus</taxon>
    </lineage>
</organism>
<dbReference type="RefSeq" id="WP_100278058.1">
    <property type="nucleotide sequence ID" value="NZ_CP018799.1"/>
</dbReference>
<proteinExistence type="predicted"/>
<dbReference type="InterPro" id="IPR004509">
    <property type="entry name" value="Competence_ComEA_HhH"/>
</dbReference>
<dbReference type="InterPro" id="IPR010994">
    <property type="entry name" value="RuvA_2-like"/>
</dbReference>